<dbReference type="PANTHER" id="PTHR46989">
    <property type="entry name" value="USP DOMAIN-CONTAINING PROTEIN"/>
    <property type="match status" value="1"/>
</dbReference>
<dbReference type="Pfam" id="PF00582">
    <property type="entry name" value="Usp"/>
    <property type="match status" value="1"/>
</dbReference>
<dbReference type="CTD" id="20239770"/>
<dbReference type="OMA" id="CEEKQIN"/>
<dbReference type="Gene3D" id="3.40.50.620">
    <property type="entry name" value="HUPs"/>
    <property type="match status" value="1"/>
</dbReference>
<dbReference type="AlphaFoldDB" id="V4BM03"/>
<proteinExistence type="predicted"/>
<dbReference type="Proteomes" id="UP000030746">
    <property type="component" value="Unassembled WGS sequence"/>
</dbReference>
<organism evidence="3 4">
    <name type="scientific">Lottia gigantea</name>
    <name type="common">Giant owl limpet</name>
    <dbReference type="NCBI Taxonomy" id="225164"/>
    <lineage>
        <taxon>Eukaryota</taxon>
        <taxon>Metazoa</taxon>
        <taxon>Spiralia</taxon>
        <taxon>Lophotrochozoa</taxon>
        <taxon>Mollusca</taxon>
        <taxon>Gastropoda</taxon>
        <taxon>Patellogastropoda</taxon>
        <taxon>Lottioidea</taxon>
        <taxon>Lottiidae</taxon>
        <taxon>Lottia</taxon>
    </lineage>
</organism>
<dbReference type="HOGENOM" id="CLU_049301_9_2_1"/>
<dbReference type="InterPro" id="IPR014729">
    <property type="entry name" value="Rossmann-like_a/b/a_fold"/>
</dbReference>
<feature type="compositionally biased region" description="Basic and acidic residues" evidence="1">
    <location>
        <begin position="183"/>
        <end position="216"/>
    </location>
</feature>
<sequence length="216" mass="25111">MRPSSRMFVVAVYVKNIHKHNDQVILAYVPELNELLQSTSWEPYDRFGSMFTWMPIFIEVCWHIGGEAGAVYKFERTVLESALQSEEKRIHEDLEKFATKLKEYKIGGKVRSIVAKNAGEGIVKAIEEENADLAVVGCRGMGKIRRTFMGSVSDYVVHHSHVPVLVVRHDDDKHHKDKHHDKHKDNHKEDKHKEDKHKDDKHKDTKKDDKNDKHKD</sequence>
<dbReference type="RefSeq" id="XP_009059349.1">
    <property type="nucleotide sequence ID" value="XM_009061101.1"/>
</dbReference>
<dbReference type="PRINTS" id="PR01438">
    <property type="entry name" value="UNVRSLSTRESS"/>
</dbReference>
<evidence type="ECO:0000313" key="3">
    <source>
        <dbReference type="EMBL" id="ESO89874.1"/>
    </source>
</evidence>
<evidence type="ECO:0000259" key="2">
    <source>
        <dbReference type="Pfam" id="PF00582"/>
    </source>
</evidence>
<keyword evidence="4" id="KW-1185">Reference proteome</keyword>
<dbReference type="PANTHER" id="PTHR46989:SF3">
    <property type="entry name" value="USPA DOMAIN-CONTAINING PROTEIN"/>
    <property type="match status" value="1"/>
</dbReference>
<feature type="region of interest" description="Disordered" evidence="1">
    <location>
        <begin position="169"/>
        <end position="216"/>
    </location>
</feature>
<dbReference type="EMBL" id="KB202518">
    <property type="protein sequence ID" value="ESO89874.1"/>
    <property type="molecule type" value="Genomic_DNA"/>
</dbReference>
<dbReference type="CDD" id="cd23659">
    <property type="entry name" value="USP_At3g01520-like"/>
    <property type="match status" value="1"/>
</dbReference>
<dbReference type="STRING" id="225164.V4BM03"/>
<dbReference type="OrthoDB" id="843225at2759"/>
<dbReference type="InterPro" id="IPR006016">
    <property type="entry name" value="UspA"/>
</dbReference>
<dbReference type="GeneID" id="20239770"/>
<protein>
    <recommendedName>
        <fullName evidence="2">UspA domain-containing protein</fullName>
    </recommendedName>
</protein>
<feature type="domain" description="UspA" evidence="2">
    <location>
        <begin position="76"/>
        <end position="168"/>
    </location>
</feature>
<dbReference type="KEGG" id="lgi:LOTGIDRAFT_164562"/>
<gene>
    <name evidence="3" type="ORF">LOTGIDRAFT_164562</name>
</gene>
<dbReference type="InterPro" id="IPR006015">
    <property type="entry name" value="Universal_stress_UspA"/>
</dbReference>
<name>V4BM03_LOTGI</name>
<reference evidence="3 4" key="1">
    <citation type="journal article" date="2013" name="Nature">
        <title>Insights into bilaterian evolution from three spiralian genomes.</title>
        <authorList>
            <person name="Simakov O."/>
            <person name="Marletaz F."/>
            <person name="Cho S.J."/>
            <person name="Edsinger-Gonzales E."/>
            <person name="Havlak P."/>
            <person name="Hellsten U."/>
            <person name="Kuo D.H."/>
            <person name="Larsson T."/>
            <person name="Lv J."/>
            <person name="Arendt D."/>
            <person name="Savage R."/>
            <person name="Osoegawa K."/>
            <person name="de Jong P."/>
            <person name="Grimwood J."/>
            <person name="Chapman J.A."/>
            <person name="Shapiro H."/>
            <person name="Aerts A."/>
            <person name="Otillar R.P."/>
            <person name="Terry A.Y."/>
            <person name="Boore J.L."/>
            <person name="Grigoriev I.V."/>
            <person name="Lindberg D.R."/>
            <person name="Seaver E.C."/>
            <person name="Weisblat D.A."/>
            <person name="Putnam N.H."/>
            <person name="Rokhsar D.S."/>
        </authorList>
    </citation>
    <scope>NUCLEOTIDE SEQUENCE [LARGE SCALE GENOMIC DNA]</scope>
</reference>
<accession>V4BM03</accession>
<evidence type="ECO:0000313" key="4">
    <source>
        <dbReference type="Proteomes" id="UP000030746"/>
    </source>
</evidence>
<evidence type="ECO:0000256" key="1">
    <source>
        <dbReference type="SAM" id="MobiDB-lite"/>
    </source>
</evidence>
<dbReference type="SUPFAM" id="SSF52402">
    <property type="entry name" value="Adenine nucleotide alpha hydrolases-like"/>
    <property type="match status" value="1"/>
</dbReference>